<keyword evidence="2" id="KW-1185">Reference proteome</keyword>
<proteinExistence type="predicted"/>
<name>A0A1M7YPX1_9VIBR</name>
<gene>
    <name evidence="1" type="ORF">VQ7734_00358</name>
</gene>
<protein>
    <submittedName>
        <fullName evidence="1">Uncharacterized protein</fullName>
    </submittedName>
</protein>
<dbReference type="EMBL" id="FRFG01000005">
    <property type="protein sequence ID" value="SHO54644.1"/>
    <property type="molecule type" value="Genomic_DNA"/>
</dbReference>
<dbReference type="AlphaFoldDB" id="A0A1M7YPX1"/>
<sequence length="820" mass="95853">MIDSMSASPLHPIPEAVKTVLKQFNSYDDPCLVLLYCDATQDVIDAAYQQVVEQNHCEASNWLYLEQNLRFCHLFCNYQNANFVAHDLTDILTRQGYQAKLSLFRHNCIGHAEDTYRWNVTQLLALLETTDPVAINDFCDTHHWQGINQYVEADREARLVAEEQNAEEETPPPEAHGEHIAAPLKQLFPFIVHLPQGEMLWHYVLTGEPMLNGKTELNAEPELTEKYDAPLTLEACLLDLDSVLVVLHAKRHSPGFYRHLLRSCHDGSVPPQHEILANLTDILRPLYQVLLSAPHDCQNQQRFLRVLDIFFHLFDQQDLPKKWRQILVKDEATACLSASEFERRYTLPMETQDNAISPRTQKHIDQIIDSLDNFYSCDHEDYQEIERVFGANRHAYNYSLWQRDDEEQQTLCRLIGAILLSQDHDAGRANDDTDTLLQWVSEGLYQDVYKQIEHDCRHQPKQLKAWLFGGNNDGFAAVVDELKSKLKYDMARDFHATIGVIQTKYHLFSSIGIFRPMLATCYWLYKVNQDDVAKRVILLSMALAPQATIDSMSRFYRKSFRGFAAPELRNTFFTALHDMGISEADLSAFHISIAIEYEESELETLVHRYAEQDQDAREQWNLAINKLSSYARDYFYLNVHRLHPELNTPLRDFRPIVVREIMSAVAKDKHDVDINTLSDSTLRFLDGEMSFDQYQHLTHHQVDRKQFDIPPYYYTKEAPKILPQILVEPDPATQLRWIQWFCCKSTPRKFSWTNLFRRHTTHNKKLQTVFLEEMFFEQFVHEGNLSFIDRQTIELDDLTSEGLECWQDYQRHMTRKIKRQ</sequence>
<dbReference type="STRING" id="1117707.VQ7734_00358"/>
<organism evidence="1 2">
    <name type="scientific">Vibrio quintilis</name>
    <dbReference type="NCBI Taxonomy" id="1117707"/>
    <lineage>
        <taxon>Bacteria</taxon>
        <taxon>Pseudomonadati</taxon>
        <taxon>Pseudomonadota</taxon>
        <taxon>Gammaproteobacteria</taxon>
        <taxon>Vibrionales</taxon>
        <taxon>Vibrionaceae</taxon>
        <taxon>Vibrio</taxon>
    </lineage>
</organism>
<accession>A0A1M7YPX1</accession>
<dbReference type="Proteomes" id="UP000184600">
    <property type="component" value="Unassembled WGS sequence"/>
</dbReference>
<dbReference type="OrthoDB" id="5836651at2"/>
<dbReference type="RefSeq" id="WP_073579549.1">
    <property type="nucleotide sequence ID" value="NZ_AP024898.1"/>
</dbReference>
<reference evidence="2" key="1">
    <citation type="submission" date="2016-12" db="EMBL/GenBank/DDBJ databases">
        <authorList>
            <person name="Rodrigo-Torres L."/>
            <person name="Arahal R.D."/>
            <person name="Lucena T."/>
        </authorList>
    </citation>
    <scope>NUCLEOTIDE SEQUENCE [LARGE SCALE GENOMIC DNA]</scope>
</reference>
<evidence type="ECO:0000313" key="1">
    <source>
        <dbReference type="EMBL" id="SHO54644.1"/>
    </source>
</evidence>
<evidence type="ECO:0000313" key="2">
    <source>
        <dbReference type="Proteomes" id="UP000184600"/>
    </source>
</evidence>